<organism evidence="6 7">
    <name type="scientific">Neogobius melanostomus</name>
    <name type="common">round goby</name>
    <dbReference type="NCBI Taxonomy" id="47308"/>
    <lineage>
        <taxon>Eukaryota</taxon>
        <taxon>Metazoa</taxon>
        <taxon>Chordata</taxon>
        <taxon>Craniata</taxon>
        <taxon>Vertebrata</taxon>
        <taxon>Euteleostomi</taxon>
        <taxon>Actinopterygii</taxon>
        <taxon>Neopterygii</taxon>
        <taxon>Teleostei</taxon>
        <taxon>Neoteleostei</taxon>
        <taxon>Acanthomorphata</taxon>
        <taxon>Gobiaria</taxon>
        <taxon>Gobiiformes</taxon>
        <taxon>Gobioidei</taxon>
        <taxon>Gobiidae</taxon>
        <taxon>Benthophilinae</taxon>
        <taxon>Neogobiini</taxon>
        <taxon>Neogobius</taxon>
    </lineage>
</organism>
<dbReference type="Gene3D" id="3.30.40.10">
    <property type="entry name" value="Zinc/RING finger domain, C3HC4 (zinc finger)"/>
    <property type="match status" value="1"/>
</dbReference>
<dbReference type="AlphaFoldDB" id="A0A8C6TV85"/>
<dbReference type="PROSITE" id="PS00518">
    <property type="entry name" value="ZF_RING_1"/>
    <property type="match status" value="1"/>
</dbReference>
<evidence type="ECO:0000313" key="6">
    <source>
        <dbReference type="Ensembl" id="ENSNMLP00000024706.1"/>
    </source>
</evidence>
<name>A0A8C6TV85_9GOBI</name>
<dbReference type="InterPro" id="IPR017907">
    <property type="entry name" value="Znf_RING_CS"/>
</dbReference>
<dbReference type="InterPro" id="IPR027370">
    <property type="entry name" value="Znf-RING_euk"/>
</dbReference>
<dbReference type="Pfam" id="PF13445">
    <property type="entry name" value="zf-RING_UBOX"/>
    <property type="match status" value="1"/>
</dbReference>
<evidence type="ECO:0000256" key="2">
    <source>
        <dbReference type="ARBA" id="ARBA00022771"/>
    </source>
</evidence>
<protein>
    <recommendedName>
        <fullName evidence="5">RING-type domain-containing protein</fullName>
    </recommendedName>
</protein>
<evidence type="ECO:0000259" key="5">
    <source>
        <dbReference type="PROSITE" id="PS50089"/>
    </source>
</evidence>
<dbReference type="Proteomes" id="UP000694523">
    <property type="component" value="Unplaced"/>
</dbReference>
<evidence type="ECO:0000256" key="4">
    <source>
        <dbReference type="PROSITE-ProRule" id="PRU00175"/>
    </source>
</evidence>
<dbReference type="SUPFAM" id="SSF57850">
    <property type="entry name" value="RING/U-box"/>
    <property type="match status" value="1"/>
</dbReference>
<proteinExistence type="predicted"/>
<dbReference type="GO" id="GO:0008270">
    <property type="term" value="F:zinc ion binding"/>
    <property type="evidence" value="ECO:0007669"/>
    <property type="project" value="UniProtKB-KW"/>
</dbReference>
<keyword evidence="1" id="KW-0479">Metal-binding</keyword>
<evidence type="ECO:0000256" key="3">
    <source>
        <dbReference type="ARBA" id="ARBA00022833"/>
    </source>
</evidence>
<dbReference type="Ensembl" id="ENSNMLT00000027640.1">
    <property type="protein sequence ID" value="ENSNMLP00000024706.1"/>
    <property type="gene ID" value="ENSNMLG00000015821.1"/>
</dbReference>
<dbReference type="InterPro" id="IPR050143">
    <property type="entry name" value="TRIM/RBCC"/>
</dbReference>
<dbReference type="PANTHER" id="PTHR24103">
    <property type="entry name" value="E3 UBIQUITIN-PROTEIN LIGASE TRIM"/>
    <property type="match status" value="1"/>
</dbReference>
<keyword evidence="2 4" id="KW-0863">Zinc-finger</keyword>
<keyword evidence="7" id="KW-1185">Reference proteome</keyword>
<reference evidence="6" key="1">
    <citation type="submission" date="2025-08" db="UniProtKB">
        <authorList>
            <consortium name="Ensembl"/>
        </authorList>
    </citation>
    <scope>IDENTIFICATION</scope>
</reference>
<feature type="domain" description="RING-type" evidence="5">
    <location>
        <begin position="17"/>
        <end position="70"/>
    </location>
</feature>
<evidence type="ECO:0000313" key="7">
    <source>
        <dbReference type="Proteomes" id="UP000694523"/>
    </source>
</evidence>
<keyword evidence="3" id="KW-0862">Zinc</keyword>
<accession>A0A8C6TV85</accession>
<sequence length="87" mass="10219">MDSVMEMISVLEDELSCPVCCEIFKDPVVLKCSHSFCSSCLLEFWINLLFHFYLPFAKNLRRLYEAKQECDDTTVHIKVSINIRVWP</sequence>
<dbReference type="InterPro" id="IPR001841">
    <property type="entry name" value="Znf_RING"/>
</dbReference>
<dbReference type="InterPro" id="IPR013083">
    <property type="entry name" value="Znf_RING/FYVE/PHD"/>
</dbReference>
<reference evidence="6" key="2">
    <citation type="submission" date="2025-09" db="UniProtKB">
        <authorList>
            <consortium name="Ensembl"/>
        </authorList>
    </citation>
    <scope>IDENTIFICATION</scope>
</reference>
<dbReference type="PROSITE" id="PS50089">
    <property type="entry name" value="ZF_RING_2"/>
    <property type="match status" value="1"/>
</dbReference>
<evidence type="ECO:0000256" key="1">
    <source>
        <dbReference type="ARBA" id="ARBA00022723"/>
    </source>
</evidence>